<name>A0A146K2S0_9EUKA</name>
<evidence type="ECO:0000256" key="3">
    <source>
        <dbReference type="ARBA" id="ARBA00022833"/>
    </source>
</evidence>
<dbReference type="GO" id="GO:0008270">
    <property type="term" value="F:zinc ion binding"/>
    <property type="evidence" value="ECO:0007669"/>
    <property type="project" value="UniProtKB-KW"/>
</dbReference>
<dbReference type="Pfam" id="PF13913">
    <property type="entry name" value="zf-C2HC_2"/>
    <property type="match status" value="1"/>
</dbReference>
<dbReference type="EMBL" id="GDID01005858">
    <property type="protein sequence ID" value="JAP90748.1"/>
    <property type="molecule type" value="Transcribed_RNA"/>
</dbReference>
<dbReference type="PROSITE" id="PS52027">
    <property type="entry name" value="ZF_C2HC_C3H"/>
    <property type="match status" value="1"/>
</dbReference>
<dbReference type="InterPro" id="IPR049899">
    <property type="entry name" value="Znf_C2HC_C3H"/>
</dbReference>
<gene>
    <name evidence="6" type="ORF">TPC1_17862</name>
</gene>
<proteinExistence type="predicted"/>
<organism evidence="6">
    <name type="scientific">Trepomonas sp. PC1</name>
    <dbReference type="NCBI Taxonomy" id="1076344"/>
    <lineage>
        <taxon>Eukaryota</taxon>
        <taxon>Metamonada</taxon>
        <taxon>Diplomonadida</taxon>
        <taxon>Hexamitidae</taxon>
        <taxon>Hexamitinae</taxon>
        <taxon>Trepomonas</taxon>
    </lineage>
</organism>
<evidence type="ECO:0000259" key="5">
    <source>
        <dbReference type="PROSITE" id="PS52027"/>
    </source>
</evidence>
<protein>
    <recommendedName>
        <fullName evidence="5">C2HC/C3H-type domain-containing protein</fullName>
    </recommendedName>
</protein>
<keyword evidence="1" id="KW-0479">Metal-binding</keyword>
<keyword evidence="2 4" id="KW-0863">Zinc-finger</keyword>
<sequence>MSDEEKKKSFCLTVQLVKSQIYIERLRKKAAIEEILPALDTLKVKYDWIQNPIKQEVSQTQRNYRKLPQRCILVSEEEYKREQNQSDDIHAVTQNKQMEDSIPEQQDQPPMPTQKIVIPQVTEKLNFDEPEAMLGPDGKPIEIEDKVPCEFCGRRFGRSVLEKHVIRCLKNPDRIKGNKK</sequence>
<evidence type="ECO:0000256" key="1">
    <source>
        <dbReference type="ARBA" id="ARBA00022723"/>
    </source>
</evidence>
<evidence type="ECO:0000256" key="2">
    <source>
        <dbReference type="ARBA" id="ARBA00022771"/>
    </source>
</evidence>
<accession>A0A146K2S0</accession>
<evidence type="ECO:0000313" key="6">
    <source>
        <dbReference type="EMBL" id="JAP90748.1"/>
    </source>
</evidence>
<dbReference type="AlphaFoldDB" id="A0A146K2S0"/>
<reference evidence="6" key="1">
    <citation type="submission" date="2015-07" db="EMBL/GenBank/DDBJ databases">
        <title>Adaptation to a free-living lifestyle via gene acquisitions in the diplomonad Trepomonas sp. PC1.</title>
        <authorList>
            <person name="Xu F."/>
            <person name="Jerlstrom-Hultqvist J."/>
            <person name="Kolisko M."/>
            <person name="Simpson A.G.B."/>
            <person name="Roger A.J."/>
            <person name="Svard S.G."/>
            <person name="Andersson J.O."/>
        </authorList>
    </citation>
    <scope>NUCLEOTIDE SEQUENCE</scope>
    <source>
        <strain evidence="6">PC1</strain>
    </source>
</reference>
<keyword evidence="3" id="KW-0862">Zinc</keyword>
<feature type="domain" description="C2HC/C3H-type" evidence="5">
    <location>
        <begin position="145"/>
        <end position="174"/>
    </location>
</feature>
<evidence type="ECO:0000256" key="4">
    <source>
        <dbReference type="PROSITE-ProRule" id="PRU01371"/>
    </source>
</evidence>